<dbReference type="Pfam" id="PF12833">
    <property type="entry name" value="HTH_18"/>
    <property type="match status" value="1"/>
</dbReference>
<dbReference type="SMART" id="SM00448">
    <property type="entry name" value="REC"/>
    <property type="match status" value="1"/>
</dbReference>
<dbReference type="SUPFAM" id="SSF55874">
    <property type="entry name" value="ATPase domain of HSP90 chaperone/DNA topoisomerase II/histidine kinase"/>
    <property type="match status" value="1"/>
</dbReference>
<dbReference type="InterPro" id="IPR003661">
    <property type="entry name" value="HisK_dim/P_dom"/>
</dbReference>
<dbReference type="Pfam" id="PF07494">
    <property type="entry name" value="Reg_prop"/>
    <property type="match status" value="9"/>
</dbReference>
<dbReference type="PRINTS" id="PR00344">
    <property type="entry name" value="BCTRLSENSOR"/>
</dbReference>
<dbReference type="GO" id="GO:0003700">
    <property type="term" value="F:DNA-binding transcription factor activity"/>
    <property type="evidence" value="ECO:0007669"/>
    <property type="project" value="InterPro"/>
</dbReference>
<evidence type="ECO:0000259" key="10">
    <source>
        <dbReference type="PROSITE" id="PS01124"/>
    </source>
</evidence>
<dbReference type="InterPro" id="IPR015943">
    <property type="entry name" value="WD40/YVTN_repeat-like_dom_sf"/>
</dbReference>
<dbReference type="EC" id="2.7.13.3" evidence="2"/>
<dbReference type="InterPro" id="IPR003594">
    <property type="entry name" value="HATPase_dom"/>
</dbReference>
<dbReference type="PROSITE" id="PS00041">
    <property type="entry name" value="HTH_ARAC_FAMILY_1"/>
    <property type="match status" value="1"/>
</dbReference>
<feature type="transmembrane region" description="Helical" evidence="8">
    <location>
        <begin position="792"/>
        <end position="814"/>
    </location>
</feature>
<feature type="signal peptide" evidence="9">
    <location>
        <begin position="1"/>
        <end position="18"/>
    </location>
</feature>
<keyword evidence="8" id="KW-1133">Transmembrane helix</keyword>
<dbReference type="SMART" id="SM00388">
    <property type="entry name" value="HisKA"/>
    <property type="match status" value="1"/>
</dbReference>
<dbReference type="SUPFAM" id="SSF46689">
    <property type="entry name" value="Homeodomain-like"/>
    <property type="match status" value="1"/>
</dbReference>
<dbReference type="SMART" id="SM00387">
    <property type="entry name" value="HATPase_c"/>
    <property type="match status" value="1"/>
</dbReference>
<dbReference type="SUPFAM" id="SSF63829">
    <property type="entry name" value="Calcium-dependent phosphotriesterase"/>
    <property type="match status" value="3"/>
</dbReference>
<dbReference type="Gene3D" id="3.30.565.10">
    <property type="entry name" value="Histidine kinase-like ATPase, C-terminal domain"/>
    <property type="match status" value="1"/>
</dbReference>
<keyword evidence="8" id="KW-0472">Membrane</keyword>
<dbReference type="CDD" id="cd00082">
    <property type="entry name" value="HisKA"/>
    <property type="match status" value="1"/>
</dbReference>
<evidence type="ECO:0000259" key="11">
    <source>
        <dbReference type="PROSITE" id="PS50109"/>
    </source>
</evidence>
<feature type="chain" id="PRO_5017756479" description="histidine kinase" evidence="9">
    <location>
        <begin position="19"/>
        <end position="1373"/>
    </location>
</feature>
<organism evidence="13 14">
    <name type="scientific">Paraflavitalea soli</name>
    <dbReference type="NCBI Taxonomy" id="2315862"/>
    <lineage>
        <taxon>Bacteria</taxon>
        <taxon>Pseudomonadati</taxon>
        <taxon>Bacteroidota</taxon>
        <taxon>Chitinophagia</taxon>
        <taxon>Chitinophagales</taxon>
        <taxon>Chitinophagaceae</taxon>
        <taxon>Paraflavitalea</taxon>
    </lineage>
</organism>
<evidence type="ECO:0000256" key="3">
    <source>
        <dbReference type="ARBA" id="ARBA00022553"/>
    </source>
</evidence>
<dbReference type="InterPro" id="IPR013783">
    <property type="entry name" value="Ig-like_fold"/>
</dbReference>
<dbReference type="InterPro" id="IPR001789">
    <property type="entry name" value="Sig_transdc_resp-reg_receiver"/>
</dbReference>
<dbReference type="PANTHER" id="PTHR43547:SF2">
    <property type="entry name" value="HYBRID SIGNAL TRANSDUCTION HISTIDINE KINASE C"/>
    <property type="match status" value="1"/>
</dbReference>
<dbReference type="GO" id="GO:0000155">
    <property type="term" value="F:phosphorelay sensor kinase activity"/>
    <property type="evidence" value="ECO:0007669"/>
    <property type="project" value="InterPro"/>
</dbReference>
<dbReference type="InterPro" id="IPR018060">
    <property type="entry name" value="HTH_AraC"/>
</dbReference>
<evidence type="ECO:0000256" key="6">
    <source>
        <dbReference type="ARBA" id="ARBA00023163"/>
    </source>
</evidence>
<dbReference type="InterPro" id="IPR011123">
    <property type="entry name" value="Y_Y_Y"/>
</dbReference>
<feature type="domain" description="Histidine kinase" evidence="11">
    <location>
        <begin position="835"/>
        <end position="1056"/>
    </location>
</feature>
<feature type="domain" description="Response regulatory" evidence="12">
    <location>
        <begin position="1102"/>
        <end position="1217"/>
    </location>
</feature>
<keyword evidence="5" id="KW-0238">DNA-binding</keyword>
<dbReference type="RefSeq" id="WP_119048933.1">
    <property type="nucleotide sequence ID" value="NZ_CP032157.1"/>
</dbReference>
<proteinExistence type="predicted"/>
<accession>A0A3B7MN98</accession>
<dbReference type="EMBL" id="CP032157">
    <property type="protein sequence ID" value="AXY73095.1"/>
    <property type="molecule type" value="Genomic_DNA"/>
</dbReference>
<dbReference type="FunFam" id="2.60.40.10:FF:000791">
    <property type="entry name" value="Two-component system sensor histidine kinase/response regulator"/>
    <property type="match status" value="1"/>
</dbReference>
<evidence type="ECO:0000256" key="9">
    <source>
        <dbReference type="SAM" id="SignalP"/>
    </source>
</evidence>
<protein>
    <recommendedName>
        <fullName evidence="2">histidine kinase</fullName>
        <ecNumber evidence="2">2.7.13.3</ecNumber>
    </recommendedName>
</protein>
<evidence type="ECO:0000259" key="12">
    <source>
        <dbReference type="PROSITE" id="PS50110"/>
    </source>
</evidence>
<dbReference type="PROSITE" id="PS50109">
    <property type="entry name" value="HIS_KIN"/>
    <property type="match status" value="1"/>
</dbReference>
<evidence type="ECO:0000313" key="13">
    <source>
        <dbReference type="EMBL" id="AXY73095.1"/>
    </source>
</evidence>
<keyword evidence="13" id="KW-0808">Transferase</keyword>
<keyword evidence="9" id="KW-0732">Signal</keyword>
<dbReference type="Gene3D" id="1.10.287.130">
    <property type="match status" value="1"/>
</dbReference>
<comment type="catalytic activity">
    <reaction evidence="1">
        <text>ATP + protein L-histidine = ADP + protein N-phospho-L-histidine.</text>
        <dbReference type="EC" id="2.7.13.3"/>
    </reaction>
</comment>
<reference evidence="13 14" key="1">
    <citation type="submission" date="2018-09" db="EMBL/GenBank/DDBJ databases">
        <title>Genome sequencing of strain 6GH32-13.</title>
        <authorList>
            <person name="Weon H.-Y."/>
            <person name="Heo J."/>
            <person name="Kwon S.-W."/>
        </authorList>
    </citation>
    <scope>NUCLEOTIDE SEQUENCE [LARGE SCALE GENOMIC DNA]</scope>
    <source>
        <strain evidence="13 14">5GH32-13</strain>
    </source>
</reference>
<gene>
    <name evidence="13" type="ORF">D3H65_03515</name>
</gene>
<dbReference type="GO" id="GO:0043565">
    <property type="term" value="F:sequence-specific DNA binding"/>
    <property type="evidence" value="ECO:0007669"/>
    <property type="project" value="InterPro"/>
</dbReference>
<evidence type="ECO:0000256" key="8">
    <source>
        <dbReference type="SAM" id="Phobius"/>
    </source>
</evidence>
<keyword evidence="13" id="KW-0418">Kinase</keyword>
<dbReference type="PANTHER" id="PTHR43547">
    <property type="entry name" value="TWO-COMPONENT HISTIDINE KINASE"/>
    <property type="match status" value="1"/>
</dbReference>
<dbReference type="SUPFAM" id="SSF47384">
    <property type="entry name" value="Homodimeric domain of signal transducing histidine kinase"/>
    <property type="match status" value="1"/>
</dbReference>
<dbReference type="Pfam" id="PF00512">
    <property type="entry name" value="HisKA"/>
    <property type="match status" value="1"/>
</dbReference>
<keyword evidence="8" id="KW-0812">Transmembrane</keyword>
<keyword evidence="4" id="KW-0805">Transcription regulation</keyword>
<dbReference type="PROSITE" id="PS01124">
    <property type="entry name" value="HTH_ARAC_FAMILY_2"/>
    <property type="match status" value="1"/>
</dbReference>
<feature type="modified residue" description="4-aspartylphosphate" evidence="7">
    <location>
        <position position="1150"/>
    </location>
</feature>
<keyword evidence="14" id="KW-1185">Reference proteome</keyword>
<sequence length="1373" mass="153245">MRVFLLILLFLSAQVTWSQSPSFHHLNVEDGLSQNSVLCVAQDNRGFMWFGTRYGLNKYDSRKLTVYKNKPGDSSSLSSNYILSLLCDSRQTLWVGTRGGLHKYQAAKDVFERIDIGDTALWKNGNIPITCLFEDSKGRLWAGTYQTLYLMKDPTHPSFTSFTNCPNFPARGVLCVFEDRSGTIWAGTNGGLVKITAAGKGFEATVFKHDPLNAGSLSNDQVTSIAQDKPGQLWIGTLNGGLNLFDPAQNSFTHFTHSDAVPNSLINNHIRRLAFDGQDQLWIGTQEGLSTLHLPTLHFSSYINDPWNKASLSQNSVHSIYKDHAGTMWVGTFFGGVNFHFAANTDFTVYSNRSRPLLLNNNVVSGLMEDEQGHLWIGTEGGGLNFVNRQTGAVVYYQHKPSDPYSLGSNLVKTVYRDRQDNIWVGTHGGGLNRFDAATHRFIRYLYKNNDAQTLGSEIPCLLEDSRGIFWVGTEISGIKLFLKKDKELAPYPGGAGITAAIGTNKAILSLLESAGKVNWVGTSAGLYRIAGDQVTLLTEKNSSYPLYVNCLTEDAQGNIWAGTYYNGIIVYNSAGKKIAAYNEENGLPDNNVLGILQDDHTQAWWISTSNGLAKWDTVSRKFTVYTEADGLAGNVFNNNSFYKSRSGELFFGGFNGLSAFYPEMMKANTAVQPVLLTGLKLFNKPVEINGKDGVLTEDISFTRQLNLKYDQNVFTIDFAILNFIKPQKNRYAYQLERFDKDWNYTMAATASYTNVPPGNYTFKVRGANNDGIWSEPVLLKITISPPFWKTWWAYGIYLLLFVTLAFFIVRFFFLRALLKRNQELTQLKLNFFTNISHEIRTHLSLIIGPAEKLILSTNNDAHDQQQLRTIKNNSESLLQLVNELMDFRKAETGHLPLRVSGWNIVPFVESIFDSFHDISISRNIRAGFISTAPDIQAWIDKEQLEKVFYNLLSNAYKFTPNGGYISVAIEEKKTTIAITVTDNGRGISEENIEKLFDNYFQEDDFGKQNTGYGIGLALSKSIVEMHQGTLTVSNKMTAGQQEPTTCFTVTLQKGHAHFADNQLVNDRMDRSVKVANHPPVPPPLVLSATSQPHAAAADQNTILLVEDNAAIRTFIKEALQTQYHILESNNGLEGLASATETIPDLIISDVMMPEMDGLAFCSSIKTDTRTSHIPVILLTAKTAVTHQISGLQTGADIYLTKPFSIQVLELQIQNLLASRARLWQQFQQQWAATTLLPADNETGAPITATTTQELPEPLHPMDASFLQEIIQMVETNMEDPEFGIAMLAKKAAMSQPVLFKKIKAITGMTANDFVKSLRLKKATLLLQENRHTVYEIAFMVGYDSSKYFSREFKKQFGKTPTEYAAMNEKKSA</sequence>
<dbReference type="InterPro" id="IPR011006">
    <property type="entry name" value="CheY-like_superfamily"/>
</dbReference>
<dbReference type="SUPFAM" id="SSF52172">
    <property type="entry name" value="CheY-like"/>
    <property type="match status" value="1"/>
</dbReference>
<dbReference type="InterPro" id="IPR036097">
    <property type="entry name" value="HisK_dim/P_sf"/>
</dbReference>
<dbReference type="InterPro" id="IPR004358">
    <property type="entry name" value="Sig_transdc_His_kin-like_C"/>
</dbReference>
<keyword evidence="3 7" id="KW-0597">Phosphoprotein</keyword>
<dbReference type="Pfam" id="PF02518">
    <property type="entry name" value="HATPase_c"/>
    <property type="match status" value="1"/>
</dbReference>
<dbReference type="InterPro" id="IPR018062">
    <property type="entry name" value="HTH_AraC-typ_CS"/>
</dbReference>
<dbReference type="Proteomes" id="UP000263900">
    <property type="component" value="Chromosome"/>
</dbReference>
<dbReference type="Pfam" id="PF07495">
    <property type="entry name" value="Y_Y_Y"/>
    <property type="match status" value="1"/>
</dbReference>
<keyword evidence="6" id="KW-0804">Transcription</keyword>
<evidence type="ECO:0000256" key="5">
    <source>
        <dbReference type="ARBA" id="ARBA00023125"/>
    </source>
</evidence>
<evidence type="ECO:0000256" key="2">
    <source>
        <dbReference type="ARBA" id="ARBA00012438"/>
    </source>
</evidence>
<evidence type="ECO:0000256" key="4">
    <source>
        <dbReference type="ARBA" id="ARBA00023015"/>
    </source>
</evidence>
<dbReference type="Gene3D" id="1.10.10.60">
    <property type="entry name" value="Homeodomain-like"/>
    <property type="match status" value="1"/>
</dbReference>
<dbReference type="InterPro" id="IPR011110">
    <property type="entry name" value="Reg_prop"/>
</dbReference>
<dbReference type="PROSITE" id="PS50110">
    <property type="entry name" value="RESPONSE_REGULATORY"/>
    <property type="match status" value="1"/>
</dbReference>
<dbReference type="Gene3D" id="2.130.10.10">
    <property type="entry name" value="YVTN repeat-like/Quinoprotein amine dehydrogenase"/>
    <property type="match status" value="2"/>
</dbReference>
<name>A0A3B7MN98_9BACT</name>
<evidence type="ECO:0000256" key="7">
    <source>
        <dbReference type="PROSITE-ProRule" id="PRU00169"/>
    </source>
</evidence>
<evidence type="ECO:0000313" key="14">
    <source>
        <dbReference type="Proteomes" id="UP000263900"/>
    </source>
</evidence>
<evidence type="ECO:0000256" key="1">
    <source>
        <dbReference type="ARBA" id="ARBA00000085"/>
    </source>
</evidence>
<dbReference type="Gene3D" id="2.60.40.10">
    <property type="entry name" value="Immunoglobulins"/>
    <property type="match status" value="1"/>
</dbReference>
<dbReference type="SMART" id="SM00342">
    <property type="entry name" value="HTH_ARAC"/>
    <property type="match status" value="1"/>
</dbReference>
<dbReference type="Gene3D" id="3.40.50.2300">
    <property type="match status" value="1"/>
</dbReference>
<dbReference type="Pfam" id="PF00072">
    <property type="entry name" value="Response_reg"/>
    <property type="match status" value="1"/>
</dbReference>
<dbReference type="InterPro" id="IPR036890">
    <property type="entry name" value="HATPase_C_sf"/>
</dbReference>
<dbReference type="OrthoDB" id="1489484at2"/>
<dbReference type="KEGG" id="pseg:D3H65_03515"/>
<feature type="domain" description="HTH araC/xylS-type" evidence="10">
    <location>
        <begin position="1268"/>
        <end position="1367"/>
    </location>
</feature>
<dbReference type="InterPro" id="IPR005467">
    <property type="entry name" value="His_kinase_dom"/>
</dbReference>
<dbReference type="InterPro" id="IPR009057">
    <property type="entry name" value="Homeodomain-like_sf"/>
</dbReference>